<dbReference type="OrthoDB" id="7835085at2"/>
<evidence type="ECO:0000313" key="2">
    <source>
        <dbReference type="Proteomes" id="UP000199409"/>
    </source>
</evidence>
<dbReference type="EMBL" id="FNQN01000003">
    <property type="protein sequence ID" value="SEA10582.1"/>
    <property type="molecule type" value="Genomic_DNA"/>
</dbReference>
<keyword evidence="2" id="KW-1185">Reference proteome</keyword>
<sequence>MKFLKKIIDAFKNTGKPLYPVENGITFIHHNPDRGNIGDYLCSPRHYFKFHNPIKDLHIIGGGVFVGLAIDKIRRNNISFEKSVLWGAGQSLRNFNQQTKSIDDLPYLDWAIRDKKYVLSEKNFVPCCSCLHQMLETPVSTHKTLLFLNADPKVTSSATIDFCNQIAMSKGWEILFNNCTETDIVNSLKYCDHIVTNSYHGSYWGLLSGRKVTMMGYSSKFISLLDLFNFSDKNLIQISRGEASTLIEALEEINDETKAIQLANSVGYLKTFRNLNISFADRLIAHQAFSDYTFTDRVTPDLLE</sequence>
<evidence type="ECO:0008006" key="3">
    <source>
        <dbReference type="Google" id="ProtNLM"/>
    </source>
</evidence>
<dbReference type="RefSeq" id="WP_092345788.1">
    <property type="nucleotide sequence ID" value="NZ_FNQN01000003.1"/>
</dbReference>
<dbReference type="AlphaFoldDB" id="A0A1H3YI68"/>
<dbReference type="Proteomes" id="UP000199409">
    <property type="component" value="Unassembled WGS sequence"/>
</dbReference>
<accession>A0A1H3YI68</accession>
<dbReference type="STRING" id="37625.SAMN05660420_01228"/>
<protein>
    <recommendedName>
        <fullName evidence="3">Polysaccharide pyruvyl transferase</fullName>
    </recommendedName>
</protein>
<evidence type="ECO:0000313" key="1">
    <source>
        <dbReference type="EMBL" id="SEA10582.1"/>
    </source>
</evidence>
<reference evidence="1 2" key="1">
    <citation type="submission" date="2016-10" db="EMBL/GenBank/DDBJ databases">
        <authorList>
            <person name="de Groot N.N."/>
        </authorList>
    </citation>
    <scope>NUCLEOTIDE SEQUENCE [LARGE SCALE GENOMIC DNA]</scope>
    <source>
        <strain evidence="1 2">DSM 7343</strain>
    </source>
</reference>
<organism evidence="1 2">
    <name type="scientific">Desulfuromusa kysingii</name>
    <dbReference type="NCBI Taxonomy" id="37625"/>
    <lineage>
        <taxon>Bacteria</taxon>
        <taxon>Pseudomonadati</taxon>
        <taxon>Thermodesulfobacteriota</taxon>
        <taxon>Desulfuromonadia</taxon>
        <taxon>Desulfuromonadales</taxon>
        <taxon>Geopsychrobacteraceae</taxon>
        <taxon>Desulfuromusa</taxon>
    </lineage>
</organism>
<name>A0A1H3YI68_9BACT</name>
<proteinExistence type="predicted"/>
<gene>
    <name evidence="1" type="ORF">SAMN05660420_01228</name>
</gene>